<organism evidence="2 3">
    <name type="scientific">Labilithrix luteola</name>
    <dbReference type="NCBI Taxonomy" id="1391654"/>
    <lineage>
        <taxon>Bacteria</taxon>
        <taxon>Pseudomonadati</taxon>
        <taxon>Myxococcota</taxon>
        <taxon>Polyangia</taxon>
        <taxon>Polyangiales</taxon>
        <taxon>Labilitrichaceae</taxon>
        <taxon>Labilithrix</taxon>
    </lineage>
</organism>
<dbReference type="EMBL" id="CP012333">
    <property type="protein sequence ID" value="AKV04794.1"/>
    <property type="molecule type" value="Genomic_DNA"/>
</dbReference>
<evidence type="ECO:0000256" key="1">
    <source>
        <dbReference type="SAM" id="SignalP"/>
    </source>
</evidence>
<evidence type="ECO:0000313" key="3">
    <source>
        <dbReference type="Proteomes" id="UP000064967"/>
    </source>
</evidence>
<feature type="signal peptide" evidence="1">
    <location>
        <begin position="1"/>
        <end position="34"/>
    </location>
</feature>
<proteinExistence type="predicted"/>
<sequence length="430" mass="43858">MARDRVAQDASMLRRAITAAAIVATASTTLPAAAATWVGNRTTPSLREIIAVDATGETDWPYGQEDVAGDGLANFKLPEQSIDFRTAYAATDASNFWLRTYVSAADAVGPEVTVYVFVDADANSATGGSANAIEANALLTNDPTVGGYEYVVGIRSNGTIENVWQWRKTPAPAGWQVVAAGNDTRVAETGKDLDPIRVLTRQHGYLQAKIALTTLGLTSVCNAHLYVRSVNKTAGLGNGDLDVGKASACVSVDSNGDHVPDIVVPPSGCTNDSQCPQNGVCENGKCIVAPPCVTTADCSANQQCTNDGRCVPQGGGACTSNDQCNGLVCASGKCAPCTAGGNECGPDNRCAPDGRCVAGPATGDGGNGDNGDADGGIALEPGERVVGGAFHCSAGRAGGSELAVLVLMGAAAIGTASRRRRSSTSSKARE</sequence>
<feature type="chain" id="PRO_5005467169" evidence="1">
    <location>
        <begin position="35"/>
        <end position="430"/>
    </location>
</feature>
<keyword evidence="1" id="KW-0732">Signal</keyword>
<protein>
    <submittedName>
        <fullName evidence="2">Internalin, putative</fullName>
    </submittedName>
</protein>
<keyword evidence="3" id="KW-1185">Reference proteome</keyword>
<accession>A0A0K1QGA6</accession>
<reference evidence="2 3" key="1">
    <citation type="submission" date="2015-08" db="EMBL/GenBank/DDBJ databases">
        <authorList>
            <person name="Babu N.S."/>
            <person name="Beckwith C.J."/>
            <person name="Beseler K.G."/>
            <person name="Brison A."/>
            <person name="Carone J.V."/>
            <person name="Caskin T.P."/>
            <person name="Diamond M."/>
            <person name="Durham M.E."/>
            <person name="Foxe J.M."/>
            <person name="Go M."/>
            <person name="Henderson B.A."/>
            <person name="Jones I.B."/>
            <person name="McGettigan J.A."/>
            <person name="Micheletti S.J."/>
            <person name="Nasrallah M.E."/>
            <person name="Ortiz D."/>
            <person name="Piller C.R."/>
            <person name="Privatt S.R."/>
            <person name="Schneider S.L."/>
            <person name="Sharp S."/>
            <person name="Smith T.C."/>
            <person name="Stanton J.D."/>
            <person name="Ullery H.E."/>
            <person name="Wilson R.J."/>
            <person name="Serrano M.G."/>
            <person name="Buck G."/>
            <person name="Lee V."/>
            <person name="Wang Y."/>
            <person name="Carvalho R."/>
            <person name="Voegtly L."/>
            <person name="Shi R."/>
            <person name="Duckworth R."/>
            <person name="Johnson A."/>
            <person name="Loviza R."/>
            <person name="Walstead R."/>
            <person name="Shah Z."/>
            <person name="Kiflezghi M."/>
            <person name="Wade K."/>
            <person name="Ball S.L."/>
            <person name="Bradley K.W."/>
            <person name="Asai D.J."/>
            <person name="Bowman C.A."/>
            <person name="Russell D.A."/>
            <person name="Pope W.H."/>
            <person name="Jacobs-Sera D."/>
            <person name="Hendrix R.W."/>
            <person name="Hatfull G.F."/>
        </authorList>
    </citation>
    <scope>NUCLEOTIDE SEQUENCE [LARGE SCALE GENOMIC DNA]</scope>
    <source>
        <strain evidence="2 3">DSM 27648</strain>
    </source>
</reference>
<evidence type="ECO:0000313" key="2">
    <source>
        <dbReference type="EMBL" id="AKV04794.1"/>
    </source>
</evidence>
<dbReference type="STRING" id="1391654.AKJ09_11457"/>
<name>A0A0K1QGA6_9BACT</name>
<dbReference type="KEGG" id="llu:AKJ09_11457"/>
<dbReference type="Proteomes" id="UP000064967">
    <property type="component" value="Chromosome"/>
</dbReference>
<gene>
    <name evidence="2" type="ORF">AKJ09_11457</name>
</gene>
<dbReference type="AlphaFoldDB" id="A0A0K1QGA6"/>